<comment type="caution">
    <text evidence="2">The sequence shown here is derived from an EMBL/GenBank/DDBJ whole genome shotgun (WGS) entry which is preliminary data.</text>
</comment>
<proteinExistence type="predicted"/>
<feature type="transmembrane region" description="Helical" evidence="1">
    <location>
        <begin position="51"/>
        <end position="78"/>
    </location>
</feature>
<dbReference type="Proteomes" id="UP000176939">
    <property type="component" value="Unassembled WGS sequence"/>
</dbReference>
<dbReference type="InterPro" id="IPR007404">
    <property type="entry name" value="YdjM-like"/>
</dbReference>
<evidence type="ECO:0000256" key="1">
    <source>
        <dbReference type="SAM" id="Phobius"/>
    </source>
</evidence>
<evidence type="ECO:0000313" key="2">
    <source>
        <dbReference type="EMBL" id="OGM09097.1"/>
    </source>
</evidence>
<dbReference type="Pfam" id="PF04307">
    <property type="entry name" value="YdjM"/>
    <property type="match status" value="1"/>
</dbReference>
<dbReference type="EMBL" id="MGFQ01000026">
    <property type="protein sequence ID" value="OGM09097.1"/>
    <property type="molecule type" value="Genomic_DNA"/>
</dbReference>
<dbReference type="AlphaFoldDB" id="A0A1F7X292"/>
<reference evidence="2 3" key="1">
    <citation type="journal article" date="2016" name="Nat. Commun.">
        <title>Thousands of microbial genomes shed light on interconnected biogeochemical processes in an aquifer system.</title>
        <authorList>
            <person name="Anantharaman K."/>
            <person name="Brown C.T."/>
            <person name="Hug L.A."/>
            <person name="Sharon I."/>
            <person name="Castelle C.J."/>
            <person name="Probst A.J."/>
            <person name="Thomas B.C."/>
            <person name="Singh A."/>
            <person name="Wilkins M.J."/>
            <person name="Karaoz U."/>
            <person name="Brodie E.L."/>
            <person name="Williams K.H."/>
            <person name="Hubbard S.S."/>
            <person name="Banfield J.F."/>
        </authorList>
    </citation>
    <scope>NUCLEOTIDE SEQUENCE [LARGE SCALE GENOMIC DNA]</scope>
</reference>
<evidence type="ECO:0008006" key="4">
    <source>
        <dbReference type="Google" id="ProtNLM"/>
    </source>
</evidence>
<sequence>MSLTGNDLIYAYVFGVLPDLDHIIKVPSYVKENGLKITHHYPWRTFLQEPVMLLFISLFSFFVKSWVPTVFFTLHLILDYLMSYEKKPFYPFSDYKHMGFLKNIGDIKKESGLIVVVVIGYYLL</sequence>
<evidence type="ECO:0000313" key="3">
    <source>
        <dbReference type="Proteomes" id="UP000176939"/>
    </source>
</evidence>
<accession>A0A1F7X292</accession>
<gene>
    <name evidence="2" type="ORF">A2Z67_01720</name>
</gene>
<keyword evidence="1" id="KW-1133">Transmembrane helix</keyword>
<name>A0A1F7X292_9BACT</name>
<organism evidence="2 3">
    <name type="scientific">Candidatus Woesebacteria bacterium RBG_13_36_22</name>
    <dbReference type="NCBI Taxonomy" id="1802478"/>
    <lineage>
        <taxon>Bacteria</taxon>
        <taxon>Candidatus Woeseibacteriota</taxon>
    </lineage>
</organism>
<protein>
    <recommendedName>
        <fullName evidence="4">Metal-dependent hydrolase</fullName>
    </recommendedName>
</protein>
<keyword evidence="1" id="KW-0812">Transmembrane</keyword>
<keyword evidence="1" id="KW-0472">Membrane</keyword>